<dbReference type="GO" id="GO:0006144">
    <property type="term" value="P:purine nucleobase metabolic process"/>
    <property type="evidence" value="ECO:0007669"/>
    <property type="project" value="UniProtKB-KW"/>
</dbReference>
<dbReference type="STRING" id="7574.A0A1S3H7Y6"/>
<evidence type="ECO:0000256" key="4">
    <source>
        <dbReference type="ARBA" id="ARBA00004754"/>
    </source>
</evidence>
<reference evidence="15" key="1">
    <citation type="submission" date="2025-08" db="UniProtKB">
        <authorList>
            <consortium name="RefSeq"/>
        </authorList>
    </citation>
    <scope>IDENTIFICATION</scope>
    <source>
        <tissue evidence="15">Gonads</tissue>
    </source>
</reference>
<evidence type="ECO:0000256" key="6">
    <source>
        <dbReference type="ARBA" id="ARBA00012257"/>
    </source>
</evidence>
<proteinExistence type="inferred from homology"/>
<name>A0A1S3H7Y6_LINAN</name>
<evidence type="ECO:0000256" key="8">
    <source>
        <dbReference type="ARBA" id="ARBA00022793"/>
    </source>
</evidence>
<dbReference type="InterPro" id="IPR017580">
    <property type="entry name" value="OHCU_decarboxylase-1"/>
</dbReference>
<dbReference type="GeneID" id="106153012"/>
<dbReference type="InterPro" id="IPR036778">
    <property type="entry name" value="OHCU_decarboxylase_sf"/>
</dbReference>
<evidence type="ECO:0000256" key="12">
    <source>
        <dbReference type="ARBA" id="ARBA00032116"/>
    </source>
</evidence>
<dbReference type="PANTHER" id="PTHR43466">
    <property type="entry name" value="2-OXO-4-HYDROXY-4-CARBOXY-5-UREIDOIMIDAZOLINE DECARBOXYLASE-RELATED"/>
    <property type="match status" value="1"/>
</dbReference>
<dbReference type="OrthoDB" id="9970124at2759"/>
<dbReference type="NCBIfam" id="TIGR03164">
    <property type="entry name" value="UHCUDC"/>
    <property type="match status" value="1"/>
</dbReference>
<dbReference type="GO" id="GO:0019628">
    <property type="term" value="P:urate catabolic process"/>
    <property type="evidence" value="ECO:0007669"/>
    <property type="project" value="UniProtKB-UniPathway"/>
</dbReference>
<dbReference type="EC" id="4.1.1.97" evidence="6"/>
<evidence type="ECO:0000256" key="9">
    <source>
        <dbReference type="ARBA" id="ARBA00023140"/>
    </source>
</evidence>
<dbReference type="InParanoid" id="A0A1S3H7Y6"/>
<dbReference type="GO" id="GO:0000255">
    <property type="term" value="P:allantoin metabolic process"/>
    <property type="evidence" value="ECO:0007669"/>
    <property type="project" value="InterPro"/>
</dbReference>
<keyword evidence="10" id="KW-0456">Lyase</keyword>
<accession>A0A1S3H7Y6</accession>
<dbReference type="KEGG" id="lak:106153012"/>
<evidence type="ECO:0000256" key="11">
    <source>
        <dbReference type="ARBA" id="ARBA00030624"/>
    </source>
</evidence>
<dbReference type="FunFam" id="1.10.3330.10:FF:000001">
    <property type="entry name" value="2-oxo-4-hydroxy-4-carboxy-5-ureidoimidazoline decarboxylase"/>
    <property type="match status" value="1"/>
</dbReference>
<keyword evidence="8" id="KW-0210">Decarboxylase</keyword>
<keyword evidence="14" id="KW-1185">Reference proteome</keyword>
<comment type="subcellular location">
    <subcellularLocation>
        <location evidence="3">Peroxisome</location>
    </subcellularLocation>
</comment>
<evidence type="ECO:0000256" key="3">
    <source>
        <dbReference type="ARBA" id="ARBA00004275"/>
    </source>
</evidence>
<dbReference type="AlphaFoldDB" id="A0A1S3H7Y6"/>
<dbReference type="RefSeq" id="XP_013382230.1">
    <property type="nucleotide sequence ID" value="XM_013526776.1"/>
</dbReference>
<comment type="similarity">
    <text evidence="5">Belongs to the OHCU decarboxylase family.</text>
</comment>
<evidence type="ECO:0000259" key="13">
    <source>
        <dbReference type="Pfam" id="PF09349"/>
    </source>
</evidence>
<evidence type="ECO:0000313" key="15">
    <source>
        <dbReference type="RefSeq" id="XP_013382230.1"/>
    </source>
</evidence>
<feature type="domain" description="Oxo-4-hydroxy-4-carboxy-5-ureidoimidazoline decarboxylase" evidence="13">
    <location>
        <begin position="7"/>
        <end position="162"/>
    </location>
</feature>
<dbReference type="OMA" id="RCQNERA"/>
<sequence>MKIEDVNALDSDAFISLFGNIVENCSLIAAAIWSSRPFSDVDDIQNQLNKFIDLLPRNGKEGILRNHPDLAGRLAAAGQLTRESTQEQKAAGLDTLTAEEKEKLNKLNTEYKAKFGFPFVICARENKKDAILKGLEHRVQNDLETETLTGVEEVKKICRLRLLDIMENHPGAKL</sequence>
<comment type="catalytic activity">
    <reaction evidence="1">
        <text>5-hydroxy-2-oxo-4-ureido-2,5-dihydro-1H-imidazole-5-carboxylate + H(+) = (S)-allantoin + CO2</text>
        <dbReference type="Rhea" id="RHEA:26301"/>
        <dbReference type="ChEBI" id="CHEBI:15378"/>
        <dbReference type="ChEBI" id="CHEBI:15678"/>
        <dbReference type="ChEBI" id="CHEBI:16526"/>
        <dbReference type="ChEBI" id="CHEBI:58639"/>
        <dbReference type="EC" id="4.1.1.97"/>
    </reaction>
</comment>
<evidence type="ECO:0000256" key="2">
    <source>
        <dbReference type="ARBA" id="ARBA00002506"/>
    </source>
</evidence>
<dbReference type="GO" id="GO:0005777">
    <property type="term" value="C:peroxisome"/>
    <property type="evidence" value="ECO:0007669"/>
    <property type="project" value="UniProtKB-SubCell"/>
</dbReference>
<comment type="function">
    <text evidence="2">Catalyzes the stereoselective decarboxylation of 2-oxo-4-hydroxy-4-carboxy-5-ureidoimidazoline (OHCU) to (S)-allantoin.</text>
</comment>
<evidence type="ECO:0000256" key="1">
    <source>
        <dbReference type="ARBA" id="ARBA00001163"/>
    </source>
</evidence>
<evidence type="ECO:0000313" key="14">
    <source>
        <dbReference type="Proteomes" id="UP000085678"/>
    </source>
</evidence>
<keyword evidence="7" id="KW-0659">Purine metabolism</keyword>
<dbReference type="Proteomes" id="UP000085678">
    <property type="component" value="Unplaced"/>
</dbReference>
<dbReference type="GO" id="GO:0051997">
    <property type="term" value="F:2-oxo-4-hydroxy-4-carboxy-5-ureidoimidazoline decarboxylase activity"/>
    <property type="evidence" value="ECO:0007669"/>
    <property type="project" value="UniProtKB-EC"/>
</dbReference>
<protein>
    <recommendedName>
        <fullName evidence="6">2-oxo-4-hydroxy-4-carboxy-5-ureidoimidazoline decarboxylase</fullName>
        <ecNumber evidence="6">4.1.1.97</ecNumber>
    </recommendedName>
    <alternativeName>
        <fullName evidence="12">Parahox neighbor</fullName>
    </alternativeName>
    <alternativeName>
        <fullName evidence="11">Ureidoimidazoline (2-oxo-4-hydroxy-4-carboxy-5-) decarboxylase</fullName>
    </alternativeName>
</protein>
<comment type="pathway">
    <text evidence="4">Purine metabolism; urate degradation; (S)-allantoin from urate: step 3/3.</text>
</comment>
<dbReference type="Pfam" id="PF09349">
    <property type="entry name" value="OHCU_decarbox"/>
    <property type="match status" value="1"/>
</dbReference>
<dbReference type="PANTHER" id="PTHR43466:SF1">
    <property type="entry name" value="2-OXO-4-HYDROXY-4-CARBOXY-5-UREIDOIMIDAZOLINE DECARBOXYLASE-RELATED"/>
    <property type="match status" value="1"/>
</dbReference>
<organism evidence="14 15">
    <name type="scientific">Lingula anatina</name>
    <name type="common">Brachiopod</name>
    <name type="synonym">Lingula unguis</name>
    <dbReference type="NCBI Taxonomy" id="7574"/>
    <lineage>
        <taxon>Eukaryota</taxon>
        <taxon>Metazoa</taxon>
        <taxon>Spiralia</taxon>
        <taxon>Lophotrochozoa</taxon>
        <taxon>Brachiopoda</taxon>
        <taxon>Linguliformea</taxon>
        <taxon>Lingulata</taxon>
        <taxon>Lingulida</taxon>
        <taxon>Linguloidea</taxon>
        <taxon>Lingulidae</taxon>
        <taxon>Lingula</taxon>
    </lineage>
</organism>
<keyword evidence="9" id="KW-0576">Peroxisome</keyword>
<dbReference type="SUPFAM" id="SSF158694">
    <property type="entry name" value="UraD-Like"/>
    <property type="match status" value="1"/>
</dbReference>
<dbReference type="InterPro" id="IPR018020">
    <property type="entry name" value="OHCU_decarboxylase"/>
</dbReference>
<evidence type="ECO:0000256" key="5">
    <source>
        <dbReference type="ARBA" id="ARBA00005793"/>
    </source>
</evidence>
<gene>
    <name evidence="15" type="primary">LOC106153012</name>
</gene>
<dbReference type="UniPathway" id="UPA00394">
    <property type="reaction ID" value="UER00652"/>
</dbReference>
<dbReference type="Gene3D" id="1.10.3330.10">
    <property type="entry name" value="Oxo-4-hydroxy-4-carboxy-5-ureidoimidazoline decarboxylase"/>
    <property type="match status" value="1"/>
</dbReference>
<evidence type="ECO:0000256" key="7">
    <source>
        <dbReference type="ARBA" id="ARBA00022631"/>
    </source>
</evidence>
<evidence type="ECO:0000256" key="10">
    <source>
        <dbReference type="ARBA" id="ARBA00023239"/>
    </source>
</evidence>